<gene>
    <name evidence="2" type="ORF">CLV56_3261</name>
</gene>
<name>A0A2M9B771_9ACTN</name>
<dbReference type="Pfam" id="PF13304">
    <property type="entry name" value="AAA_21"/>
    <property type="match status" value="1"/>
</dbReference>
<protein>
    <submittedName>
        <fullName evidence="2">Putative AbiEii toxin of type IV toxin-antitoxin system</fullName>
    </submittedName>
</protein>
<reference evidence="2 3" key="1">
    <citation type="submission" date="2017-11" db="EMBL/GenBank/DDBJ databases">
        <title>Genomic Encyclopedia of Archaeal and Bacterial Type Strains, Phase II (KMG-II): From Individual Species to Whole Genera.</title>
        <authorList>
            <person name="Goeker M."/>
        </authorList>
    </citation>
    <scope>NUCLEOTIDE SEQUENCE [LARGE SCALE GENOMIC DNA]</scope>
    <source>
        <strain evidence="2 3">DSM 27763</strain>
    </source>
</reference>
<evidence type="ECO:0000313" key="3">
    <source>
        <dbReference type="Proteomes" id="UP000230842"/>
    </source>
</evidence>
<dbReference type="Gene3D" id="3.40.50.300">
    <property type="entry name" value="P-loop containing nucleotide triphosphate hydrolases"/>
    <property type="match status" value="1"/>
</dbReference>
<dbReference type="GO" id="GO:0016887">
    <property type="term" value="F:ATP hydrolysis activity"/>
    <property type="evidence" value="ECO:0007669"/>
    <property type="project" value="InterPro"/>
</dbReference>
<comment type="caution">
    <text evidence="2">The sequence shown here is derived from an EMBL/GenBank/DDBJ whole genome shotgun (WGS) entry which is preliminary data.</text>
</comment>
<dbReference type="InterPro" id="IPR051396">
    <property type="entry name" value="Bact_Antivir_Def_Nuclease"/>
</dbReference>
<dbReference type="EMBL" id="PGEZ01000002">
    <property type="protein sequence ID" value="PJJ53767.1"/>
    <property type="molecule type" value="Genomic_DNA"/>
</dbReference>
<proteinExistence type="predicted"/>
<dbReference type="RefSeq" id="WP_100415281.1">
    <property type="nucleotide sequence ID" value="NZ_PGEZ01000002.1"/>
</dbReference>
<dbReference type="SUPFAM" id="SSF52540">
    <property type="entry name" value="P-loop containing nucleoside triphosphate hydrolases"/>
    <property type="match status" value="1"/>
</dbReference>
<evidence type="ECO:0000313" key="2">
    <source>
        <dbReference type="EMBL" id="PJJ53767.1"/>
    </source>
</evidence>
<sequence length="723" mass="79183">MPVPGADFDILGVTIARTPPIDGVVHLTLEPAPRALYGLNGVGKTRLLRTIAQALHGVGAEPGLPDVPTDERLDVHIRLHGSLPPHLERAIGTYADKLRRQLRELGHDATSTHRALIEQVVDLAAQLRRAELSDLARNNDFPPGDLGPWKELDDQRERARQALTEAATNGRLTLRAVGSDSDPRWQIFVACSPSDVVSERVLTETDRCFHELRRDAARGHSVPDMFEIAYWGTSGSPRFLAALPRTLQVPALLIGEVGAGRWHEFSRSERGTTRVVRDWYDGFTLATVTGDVPTAQNADAFTLEHVLSRTEGVEFGALEWDSAELDAELAAHLQELEARANMFLQVVMPSPPALTWDMGSPEDWLRGRSPRWRADGLDLSHVSAAQKRWITLSTSMAAVDPTEDPPHIVLIDEPEAGLHRLVEHRLAAGLGAWSATNSAAVLVATHSPDLLSSPAVESTFVTRDSSMSVELRNVPLSLVDGHSTLRSAHELGLSVGDLWALARVTVVVEGIHDEFVFKSLLRGDIDAAPAGILPIHGGARLRSLAEARLVMTGTDSQVLIVLDDLTVSEGNDALARIKSAAAGPDPAQLRAVLEEVRVKGQKHDSLLFLHQFAKVAAELGHLDRVSIHGLAYPDVICYLDPETVLTSEHPWETLINRWTRDAAPEPPKNLKKWLRREGLLPDDQQLIDEAIERGAIQMEQEGRGLHRDLVALGSRITELALVR</sequence>
<dbReference type="InterPro" id="IPR027417">
    <property type="entry name" value="P-loop_NTPase"/>
</dbReference>
<dbReference type="PANTHER" id="PTHR43581">
    <property type="entry name" value="ATP/GTP PHOSPHATASE"/>
    <property type="match status" value="1"/>
</dbReference>
<dbReference type="CDD" id="cd00267">
    <property type="entry name" value="ABC_ATPase"/>
    <property type="match status" value="1"/>
</dbReference>
<feature type="domain" description="ATPase AAA-type core" evidence="1">
    <location>
        <begin position="375"/>
        <end position="452"/>
    </location>
</feature>
<dbReference type="AlphaFoldDB" id="A0A2M9B771"/>
<dbReference type="PANTHER" id="PTHR43581:SF3">
    <property type="entry name" value="AAA+ ATPASE DOMAIN-CONTAINING PROTEIN"/>
    <property type="match status" value="1"/>
</dbReference>
<dbReference type="InterPro" id="IPR003959">
    <property type="entry name" value="ATPase_AAA_core"/>
</dbReference>
<dbReference type="OrthoDB" id="5146246at2"/>
<accession>A0A2M9B771</accession>
<evidence type="ECO:0000259" key="1">
    <source>
        <dbReference type="Pfam" id="PF13304"/>
    </source>
</evidence>
<organism evidence="2 3">
    <name type="scientific">Mumia flava</name>
    <dbReference type="NCBI Taxonomy" id="1348852"/>
    <lineage>
        <taxon>Bacteria</taxon>
        <taxon>Bacillati</taxon>
        <taxon>Actinomycetota</taxon>
        <taxon>Actinomycetes</taxon>
        <taxon>Propionibacteriales</taxon>
        <taxon>Nocardioidaceae</taxon>
        <taxon>Mumia</taxon>
    </lineage>
</organism>
<dbReference type="GO" id="GO:0005524">
    <property type="term" value="F:ATP binding"/>
    <property type="evidence" value="ECO:0007669"/>
    <property type="project" value="InterPro"/>
</dbReference>
<keyword evidence="3" id="KW-1185">Reference proteome</keyword>
<dbReference type="Proteomes" id="UP000230842">
    <property type="component" value="Unassembled WGS sequence"/>
</dbReference>